<dbReference type="Proteomes" id="UP000319783">
    <property type="component" value="Unassembled WGS sequence"/>
</dbReference>
<evidence type="ECO:0000313" key="1">
    <source>
        <dbReference type="EMBL" id="TLD40637.1"/>
    </source>
</evidence>
<sequence length="248" mass="29081">MEIHRSREDLSRFLVHLTRDYKKECALFNLISILKNKAIFAKNAHCLVMHKINNMRFSNLLKSKFNTVCFTETPLPQIRQLVLENEGRKIQLRPYGLVFGKDNLFNKGASPAQYINAKGTSISKFLLDQFDSIFKGITTLKKLKKAKAEHYENIVHYYSLINVVEDKNDFLWEREWRHHGNFTFNYYDVVAIVATDPEGFEKMVQKKLSKTKHNHIKKIPIIDPDWTYEELLENFAINIRKKLSKGAS</sequence>
<organism evidence="1 2">
    <name type="scientific">Candidatus Jettenia ecosi</name>
    <dbReference type="NCBI Taxonomy" id="2494326"/>
    <lineage>
        <taxon>Bacteria</taxon>
        <taxon>Pseudomonadati</taxon>
        <taxon>Planctomycetota</taxon>
        <taxon>Candidatus Brocadiia</taxon>
        <taxon>Candidatus Brocadiales</taxon>
        <taxon>Candidatus Brocadiaceae</taxon>
        <taxon>Candidatus Jettenia</taxon>
    </lineage>
</organism>
<reference evidence="1 2" key="1">
    <citation type="submission" date="2019-04" db="EMBL/GenBank/DDBJ databases">
        <title>Genome of a novel bacterium Candidatus Jettenia ecosi reconstructed from metagenome of an anammox bioreactor.</title>
        <authorList>
            <person name="Mardanov A.V."/>
            <person name="Beletsky A.V."/>
            <person name="Ravin N.V."/>
            <person name="Botchkova E.A."/>
            <person name="Litti Y.V."/>
            <person name="Nozhevnikova A.N."/>
        </authorList>
    </citation>
    <scope>NUCLEOTIDE SEQUENCE [LARGE SCALE GENOMIC DNA]</scope>
    <source>
        <strain evidence="1">J2</strain>
    </source>
</reference>
<dbReference type="AlphaFoldDB" id="A0A533Q7M5"/>
<gene>
    <name evidence="1" type="ORF">JETT_3100</name>
</gene>
<evidence type="ECO:0000313" key="2">
    <source>
        <dbReference type="Proteomes" id="UP000319783"/>
    </source>
</evidence>
<name>A0A533Q7M5_9BACT</name>
<comment type="caution">
    <text evidence="1">The sequence shown here is derived from an EMBL/GenBank/DDBJ whole genome shotgun (WGS) entry which is preliminary data.</text>
</comment>
<protein>
    <submittedName>
        <fullName evidence="1">Uncharacterized protein</fullName>
    </submittedName>
</protein>
<accession>A0A533Q7M5</accession>
<dbReference type="EMBL" id="SULG01000089">
    <property type="protein sequence ID" value="TLD40637.1"/>
    <property type="molecule type" value="Genomic_DNA"/>
</dbReference>
<proteinExistence type="predicted"/>